<keyword evidence="9" id="KW-1185">Reference proteome</keyword>
<dbReference type="InParanoid" id="D6TGS4"/>
<dbReference type="RefSeq" id="WP_007905040.1">
    <property type="nucleotide sequence ID" value="NZ_ADVG01000001.1"/>
</dbReference>
<reference evidence="8 9" key="1">
    <citation type="journal article" date="2011" name="Stand. Genomic Sci.">
        <title>Non-contiguous finished genome sequence and contextual data of the filamentous soil bacterium Ktedonobacter racemifer type strain (SOSP1-21).</title>
        <authorList>
            <person name="Chang Y.J."/>
            <person name="Land M."/>
            <person name="Hauser L."/>
            <person name="Chertkov O."/>
            <person name="Del Rio T.G."/>
            <person name="Nolan M."/>
            <person name="Copeland A."/>
            <person name="Tice H."/>
            <person name="Cheng J.F."/>
            <person name="Lucas S."/>
            <person name="Han C."/>
            <person name="Goodwin L."/>
            <person name="Pitluck S."/>
            <person name="Ivanova N."/>
            <person name="Ovchinikova G."/>
            <person name="Pati A."/>
            <person name="Chen A."/>
            <person name="Palaniappan K."/>
            <person name="Mavromatis K."/>
            <person name="Liolios K."/>
            <person name="Brettin T."/>
            <person name="Fiebig A."/>
            <person name="Rohde M."/>
            <person name="Abt B."/>
            <person name="Goker M."/>
            <person name="Detter J.C."/>
            <person name="Woyke T."/>
            <person name="Bristow J."/>
            <person name="Eisen J.A."/>
            <person name="Markowitz V."/>
            <person name="Hugenholtz P."/>
            <person name="Kyrpides N.C."/>
            <person name="Klenk H.P."/>
            <person name="Lapidus A."/>
        </authorList>
    </citation>
    <scope>NUCLEOTIDE SEQUENCE [LARGE SCALE GENOMIC DNA]</scope>
    <source>
        <strain evidence="9">DSM 44963</strain>
    </source>
</reference>
<proteinExistence type="inferred from homology"/>
<dbReference type="PROSITE" id="PS51898">
    <property type="entry name" value="TYR_RECOMBINASE"/>
    <property type="match status" value="1"/>
</dbReference>
<evidence type="ECO:0000256" key="2">
    <source>
        <dbReference type="ARBA" id="ARBA00022908"/>
    </source>
</evidence>
<dbReference type="Gene3D" id="1.10.443.10">
    <property type="entry name" value="Intergrase catalytic core"/>
    <property type="match status" value="1"/>
</dbReference>
<dbReference type="InterPro" id="IPR004107">
    <property type="entry name" value="Integrase_SAM-like_N"/>
</dbReference>
<accession>D6TGS4</accession>
<evidence type="ECO:0000256" key="3">
    <source>
        <dbReference type="ARBA" id="ARBA00023125"/>
    </source>
</evidence>
<evidence type="ECO:0000256" key="1">
    <source>
        <dbReference type="ARBA" id="ARBA00008857"/>
    </source>
</evidence>
<evidence type="ECO:0000256" key="5">
    <source>
        <dbReference type="PROSITE-ProRule" id="PRU01248"/>
    </source>
</evidence>
<keyword evidence="2" id="KW-0229">DNA integration</keyword>
<protein>
    <submittedName>
        <fullName evidence="8">Integrase domain protein SAM domain protein</fullName>
    </submittedName>
</protein>
<dbReference type="GO" id="GO:0003677">
    <property type="term" value="F:DNA binding"/>
    <property type="evidence" value="ECO:0007669"/>
    <property type="project" value="UniProtKB-UniRule"/>
</dbReference>
<dbReference type="PANTHER" id="PTHR30349:SF41">
    <property type="entry name" value="INTEGRASE_RECOMBINASE PROTEIN MJ0367-RELATED"/>
    <property type="match status" value="1"/>
</dbReference>
<dbReference type="EMBL" id="ADVG01000001">
    <property type="protein sequence ID" value="EFH88853.1"/>
    <property type="molecule type" value="Genomic_DNA"/>
</dbReference>
<feature type="domain" description="Core-binding (CB)" evidence="7">
    <location>
        <begin position="31"/>
        <end position="112"/>
    </location>
</feature>
<dbReference type="InterPro" id="IPR002104">
    <property type="entry name" value="Integrase_catalytic"/>
</dbReference>
<dbReference type="STRING" id="485913.Krac_10356"/>
<dbReference type="Proteomes" id="UP000004508">
    <property type="component" value="Unassembled WGS sequence"/>
</dbReference>
<dbReference type="PROSITE" id="PS51900">
    <property type="entry name" value="CB"/>
    <property type="match status" value="1"/>
</dbReference>
<dbReference type="GO" id="GO:0015074">
    <property type="term" value="P:DNA integration"/>
    <property type="evidence" value="ECO:0007669"/>
    <property type="project" value="UniProtKB-KW"/>
</dbReference>
<comment type="similarity">
    <text evidence="1">Belongs to the 'phage' integrase family.</text>
</comment>
<evidence type="ECO:0000313" key="9">
    <source>
        <dbReference type="Proteomes" id="UP000004508"/>
    </source>
</evidence>
<keyword evidence="4" id="KW-0233">DNA recombination</keyword>
<dbReference type="InterPro" id="IPR011010">
    <property type="entry name" value="DNA_brk_join_enz"/>
</dbReference>
<dbReference type="InterPro" id="IPR044068">
    <property type="entry name" value="CB"/>
</dbReference>
<comment type="caution">
    <text evidence="8">The sequence shown here is derived from an EMBL/GenBank/DDBJ whole genome shotgun (WGS) entry which is preliminary data.</text>
</comment>
<evidence type="ECO:0000313" key="8">
    <source>
        <dbReference type="EMBL" id="EFH88853.1"/>
    </source>
</evidence>
<evidence type="ECO:0000259" key="7">
    <source>
        <dbReference type="PROSITE" id="PS51900"/>
    </source>
</evidence>
<sequence>MTIDQSTLFDRRKYAGAPEQVYQIEPPTSHHTVLKILLANYAYLQSGDYSKYTPADFTSDVKRFGLFVKDTPLCEMRTTDVQQWIGELKKTLTAKTVSRKLSTMNNYFNWLVQTEVIATNPIQAIPYVRVTSPLPDILFENECRQLRAAASQYPRAYLLALLLLETGMKKAELLTLKLFHFDLSDAYAPEVWLKHIDKQVHKDWKLKLPPEVVPVLADYVKQYAITDALFPYTPRFIEQLLTSTARHARLQKNVTASMLCDMFVVLSLKQGAKLEDVLQKIGQSNSPWADAQRKCSKLAAAGM</sequence>
<dbReference type="GO" id="GO:0006310">
    <property type="term" value="P:DNA recombination"/>
    <property type="evidence" value="ECO:0007669"/>
    <property type="project" value="UniProtKB-KW"/>
</dbReference>
<gene>
    <name evidence="8" type="ORF">Krac_10356</name>
</gene>
<dbReference type="AlphaFoldDB" id="D6TGS4"/>
<dbReference type="eggNOG" id="COG4974">
    <property type="taxonomic scope" value="Bacteria"/>
</dbReference>
<dbReference type="InterPro" id="IPR010998">
    <property type="entry name" value="Integrase_recombinase_N"/>
</dbReference>
<dbReference type="Gene3D" id="1.10.150.130">
    <property type="match status" value="1"/>
</dbReference>
<dbReference type="InterPro" id="IPR013762">
    <property type="entry name" value="Integrase-like_cat_sf"/>
</dbReference>
<feature type="domain" description="Tyr recombinase" evidence="6">
    <location>
        <begin position="133"/>
        <end position="303"/>
    </location>
</feature>
<dbReference type="Pfam" id="PF02899">
    <property type="entry name" value="Phage_int_SAM_1"/>
    <property type="match status" value="1"/>
</dbReference>
<evidence type="ECO:0000259" key="6">
    <source>
        <dbReference type="PROSITE" id="PS51898"/>
    </source>
</evidence>
<dbReference type="InterPro" id="IPR050090">
    <property type="entry name" value="Tyrosine_recombinase_XerCD"/>
</dbReference>
<keyword evidence="3 5" id="KW-0238">DNA-binding</keyword>
<evidence type="ECO:0000256" key="4">
    <source>
        <dbReference type="ARBA" id="ARBA00023172"/>
    </source>
</evidence>
<organism evidence="8 9">
    <name type="scientific">Ktedonobacter racemifer DSM 44963</name>
    <dbReference type="NCBI Taxonomy" id="485913"/>
    <lineage>
        <taxon>Bacteria</taxon>
        <taxon>Bacillati</taxon>
        <taxon>Chloroflexota</taxon>
        <taxon>Ktedonobacteria</taxon>
        <taxon>Ktedonobacterales</taxon>
        <taxon>Ktedonobacteraceae</taxon>
        <taxon>Ktedonobacter</taxon>
    </lineage>
</organism>
<name>D6TGS4_KTERA</name>
<dbReference type="PANTHER" id="PTHR30349">
    <property type="entry name" value="PHAGE INTEGRASE-RELATED"/>
    <property type="match status" value="1"/>
</dbReference>
<dbReference type="SUPFAM" id="SSF56349">
    <property type="entry name" value="DNA breaking-rejoining enzymes"/>
    <property type="match status" value="1"/>
</dbReference>